<dbReference type="EnsemblPlants" id="Pp3c16_23250V3.2">
    <property type="protein sequence ID" value="PAC:32985466.CDS.1"/>
    <property type="gene ID" value="Pp3c16_23250"/>
</dbReference>
<dbReference type="Gene3D" id="3.10.350.10">
    <property type="entry name" value="LysM domain"/>
    <property type="match status" value="1"/>
</dbReference>
<gene>
    <name evidence="4" type="ORF">PHYPA_021381</name>
</gene>
<dbReference type="CDD" id="cd00118">
    <property type="entry name" value="LysM"/>
    <property type="match status" value="1"/>
</dbReference>
<dbReference type="EnsemblPlants" id="Pp3c16_23250V3.1">
    <property type="protein sequence ID" value="PAC:32985465.CDS.1"/>
    <property type="gene ID" value="Pp3c16_23250"/>
</dbReference>
<dbReference type="InParanoid" id="A0A2K1J9Q5"/>
<dbReference type="Gramene" id="Pp3c16_23250V3.1">
    <property type="protein sequence ID" value="PAC:32985465.CDS.1"/>
    <property type="gene ID" value="Pp3c16_23250"/>
</dbReference>
<dbReference type="EMBL" id="ABEU02000016">
    <property type="protein sequence ID" value="PNR38270.1"/>
    <property type="molecule type" value="Genomic_DNA"/>
</dbReference>
<dbReference type="PANTHER" id="PTHR37014:SF10">
    <property type="entry name" value="RICH PROTEIN MS8, PUTATIVE (AFU_ORTHOLOGUE AFUA_7G05650)-RELATED"/>
    <property type="match status" value="1"/>
</dbReference>
<dbReference type="SUPFAM" id="SSF54106">
    <property type="entry name" value="LysM domain"/>
    <property type="match status" value="1"/>
</dbReference>
<protein>
    <recommendedName>
        <fullName evidence="3">LysM domain-containing protein</fullName>
    </recommendedName>
</protein>
<evidence type="ECO:0000313" key="5">
    <source>
        <dbReference type="EnsemblPlants" id="PAC:32985465.CDS.1"/>
    </source>
</evidence>
<feature type="compositionally biased region" description="Polar residues" evidence="1">
    <location>
        <begin position="106"/>
        <end position="115"/>
    </location>
</feature>
<dbReference type="PANTHER" id="PTHR37014">
    <property type="entry name" value="EXPRESSION LETHALITY PROTEIN HEL10, PUTATIVE (AFU_ORTHOLOGUE AFUA_1G06580)-RELATED"/>
    <property type="match status" value="1"/>
</dbReference>
<dbReference type="AlphaFoldDB" id="A0A2K1J9Q5"/>
<dbReference type="InterPro" id="IPR018392">
    <property type="entry name" value="LysM"/>
</dbReference>
<feature type="compositionally biased region" description="Basic and acidic residues" evidence="1">
    <location>
        <begin position="63"/>
        <end position="84"/>
    </location>
</feature>
<feature type="region of interest" description="Disordered" evidence="1">
    <location>
        <begin position="255"/>
        <end position="280"/>
    </location>
</feature>
<organism evidence="4">
    <name type="scientific">Physcomitrium patens</name>
    <name type="common">Spreading-leaved earth moss</name>
    <name type="synonym">Physcomitrella patens</name>
    <dbReference type="NCBI Taxonomy" id="3218"/>
    <lineage>
        <taxon>Eukaryota</taxon>
        <taxon>Viridiplantae</taxon>
        <taxon>Streptophyta</taxon>
        <taxon>Embryophyta</taxon>
        <taxon>Bryophyta</taxon>
        <taxon>Bryophytina</taxon>
        <taxon>Bryopsida</taxon>
        <taxon>Funariidae</taxon>
        <taxon>Funariales</taxon>
        <taxon>Funariaceae</taxon>
        <taxon>Physcomitrium</taxon>
    </lineage>
</organism>
<evidence type="ECO:0000313" key="4">
    <source>
        <dbReference type="EMBL" id="PNR38270.1"/>
    </source>
</evidence>
<sequence length="280" mass="30953">MAGRANGQVSRDDLNRYNLEPGVAEETYNKVHHDLDVAAAKRKPIVTESKYKVKVAEPGVDSLHLEDHEHIGSHVDQKKNETKSVSKSSYEMHSSKSQTQEKPKSKPSTAETQKGQFIAKPDVYNDKSRGEPDDDNKGGFSWFPWLAGAATIAGIVAGAMYVKKKNPDADQRVRRVIEDGDHRVKEFIGSGEQRVKDLIGGGKQKINDLVHRGDHGDDGSDRHSGSGMTLLDGGSYHVKQGDNLTKIARKTGKNSWHDIADRNPNLRNPDLIYPGDKLKL</sequence>
<dbReference type="PaxDb" id="3218-PP1S4_282V6.1"/>
<feature type="compositionally biased region" description="Low complexity" evidence="1">
    <location>
        <begin position="85"/>
        <end position="97"/>
    </location>
</feature>
<name>A0A2K1J9Q5_PHYPA</name>
<reference evidence="4 6" key="1">
    <citation type="journal article" date="2008" name="Science">
        <title>The Physcomitrella genome reveals evolutionary insights into the conquest of land by plants.</title>
        <authorList>
            <person name="Rensing S."/>
            <person name="Lang D."/>
            <person name="Zimmer A."/>
            <person name="Terry A."/>
            <person name="Salamov A."/>
            <person name="Shapiro H."/>
            <person name="Nishiyama T."/>
            <person name="Perroud P.-F."/>
            <person name="Lindquist E."/>
            <person name="Kamisugi Y."/>
            <person name="Tanahashi T."/>
            <person name="Sakakibara K."/>
            <person name="Fujita T."/>
            <person name="Oishi K."/>
            <person name="Shin-I T."/>
            <person name="Kuroki Y."/>
            <person name="Toyoda A."/>
            <person name="Suzuki Y."/>
            <person name="Hashimoto A."/>
            <person name="Yamaguchi K."/>
            <person name="Sugano A."/>
            <person name="Kohara Y."/>
            <person name="Fujiyama A."/>
            <person name="Anterola A."/>
            <person name="Aoki S."/>
            <person name="Ashton N."/>
            <person name="Barbazuk W.B."/>
            <person name="Barker E."/>
            <person name="Bennetzen J."/>
            <person name="Bezanilla M."/>
            <person name="Blankenship R."/>
            <person name="Cho S.H."/>
            <person name="Dutcher S."/>
            <person name="Estelle M."/>
            <person name="Fawcett J.A."/>
            <person name="Gundlach H."/>
            <person name="Hanada K."/>
            <person name="Heyl A."/>
            <person name="Hicks K.A."/>
            <person name="Hugh J."/>
            <person name="Lohr M."/>
            <person name="Mayer K."/>
            <person name="Melkozernov A."/>
            <person name="Murata T."/>
            <person name="Nelson D."/>
            <person name="Pils B."/>
            <person name="Prigge M."/>
            <person name="Reiss B."/>
            <person name="Renner T."/>
            <person name="Rombauts S."/>
            <person name="Rushton P."/>
            <person name="Sanderfoot A."/>
            <person name="Schween G."/>
            <person name="Shiu S.-H."/>
            <person name="Stueber K."/>
            <person name="Theodoulou F.L."/>
            <person name="Tu H."/>
            <person name="Van de Peer Y."/>
            <person name="Verrier P.J."/>
            <person name="Waters E."/>
            <person name="Wood A."/>
            <person name="Yang L."/>
            <person name="Cove D."/>
            <person name="Cuming A."/>
            <person name="Hasebe M."/>
            <person name="Lucas S."/>
            <person name="Mishler D.B."/>
            <person name="Reski R."/>
            <person name="Grigoriev I."/>
            <person name="Quatrano R.S."/>
            <person name="Boore J.L."/>
        </authorList>
    </citation>
    <scope>NUCLEOTIDE SEQUENCE [LARGE SCALE GENOMIC DNA]</scope>
    <source>
        <strain evidence="5 6">cv. Gransden 2004</strain>
    </source>
</reference>
<dbReference type="PROSITE" id="PS51782">
    <property type="entry name" value="LYSM"/>
    <property type="match status" value="1"/>
</dbReference>
<keyword evidence="2" id="KW-0812">Transmembrane</keyword>
<evidence type="ECO:0000313" key="6">
    <source>
        <dbReference type="Proteomes" id="UP000006727"/>
    </source>
</evidence>
<keyword evidence="2" id="KW-0472">Membrane</keyword>
<proteinExistence type="predicted"/>
<accession>A0A2K1J9Q5</accession>
<evidence type="ECO:0000259" key="3">
    <source>
        <dbReference type="PROSITE" id="PS51782"/>
    </source>
</evidence>
<evidence type="ECO:0000256" key="1">
    <source>
        <dbReference type="SAM" id="MobiDB-lite"/>
    </source>
</evidence>
<feature type="compositionally biased region" description="Basic and acidic residues" evidence="1">
    <location>
        <begin position="123"/>
        <end position="137"/>
    </location>
</feature>
<keyword evidence="2" id="KW-1133">Transmembrane helix</keyword>
<dbReference type="InterPro" id="IPR036779">
    <property type="entry name" value="LysM_dom_sf"/>
</dbReference>
<reference evidence="4 6" key="2">
    <citation type="journal article" date="2018" name="Plant J.">
        <title>The Physcomitrella patens chromosome-scale assembly reveals moss genome structure and evolution.</title>
        <authorList>
            <person name="Lang D."/>
            <person name="Ullrich K.K."/>
            <person name="Murat F."/>
            <person name="Fuchs J."/>
            <person name="Jenkins J."/>
            <person name="Haas F.B."/>
            <person name="Piednoel M."/>
            <person name="Gundlach H."/>
            <person name="Van Bel M."/>
            <person name="Meyberg R."/>
            <person name="Vives C."/>
            <person name="Morata J."/>
            <person name="Symeonidi A."/>
            <person name="Hiss M."/>
            <person name="Muchero W."/>
            <person name="Kamisugi Y."/>
            <person name="Saleh O."/>
            <person name="Blanc G."/>
            <person name="Decker E.L."/>
            <person name="van Gessel N."/>
            <person name="Grimwood J."/>
            <person name="Hayes R.D."/>
            <person name="Graham S.W."/>
            <person name="Gunter L.E."/>
            <person name="McDaniel S.F."/>
            <person name="Hoernstein S.N.W."/>
            <person name="Larsson A."/>
            <person name="Li F.W."/>
            <person name="Perroud P.F."/>
            <person name="Phillips J."/>
            <person name="Ranjan P."/>
            <person name="Rokshar D.S."/>
            <person name="Rothfels C.J."/>
            <person name="Schneider L."/>
            <person name="Shu S."/>
            <person name="Stevenson D.W."/>
            <person name="Thummler F."/>
            <person name="Tillich M."/>
            <person name="Villarreal Aguilar J.C."/>
            <person name="Widiez T."/>
            <person name="Wong G.K."/>
            <person name="Wymore A."/>
            <person name="Zhang Y."/>
            <person name="Zimmer A.D."/>
            <person name="Quatrano R.S."/>
            <person name="Mayer K.F.X."/>
            <person name="Goodstein D."/>
            <person name="Casacuberta J.M."/>
            <person name="Vandepoele K."/>
            <person name="Reski R."/>
            <person name="Cuming A.C."/>
            <person name="Tuskan G.A."/>
            <person name="Maumus F."/>
            <person name="Salse J."/>
            <person name="Schmutz J."/>
            <person name="Rensing S.A."/>
        </authorList>
    </citation>
    <scope>NUCLEOTIDE SEQUENCE [LARGE SCALE GENOMIC DNA]</scope>
    <source>
        <strain evidence="5 6">cv. Gransden 2004</strain>
    </source>
</reference>
<evidence type="ECO:0000256" key="2">
    <source>
        <dbReference type="SAM" id="Phobius"/>
    </source>
</evidence>
<feature type="domain" description="LysM" evidence="3">
    <location>
        <begin position="234"/>
        <end position="280"/>
    </location>
</feature>
<keyword evidence="6" id="KW-1185">Reference proteome</keyword>
<dbReference type="SMART" id="SM00257">
    <property type="entry name" value="LysM"/>
    <property type="match status" value="1"/>
</dbReference>
<feature type="region of interest" description="Disordered" evidence="1">
    <location>
        <begin position="61"/>
        <end position="137"/>
    </location>
</feature>
<dbReference type="Proteomes" id="UP000006727">
    <property type="component" value="Chromosome 16"/>
</dbReference>
<dbReference type="Pfam" id="PF01476">
    <property type="entry name" value="LysM"/>
    <property type="match status" value="1"/>
</dbReference>
<reference evidence="5" key="3">
    <citation type="submission" date="2020-12" db="UniProtKB">
        <authorList>
            <consortium name="EnsemblPlants"/>
        </authorList>
    </citation>
    <scope>IDENTIFICATION</scope>
</reference>
<feature type="transmembrane region" description="Helical" evidence="2">
    <location>
        <begin position="142"/>
        <end position="162"/>
    </location>
</feature>
<dbReference type="Gramene" id="Pp3c16_23250V3.2">
    <property type="protein sequence ID" value="PAC:32985466.CDS.1"/>
    <property type="gene ID" value="Pp3c16_23250"/>
</dbReference>